<keyword evidence="3 9" id="KW-0597">Phosphoprotein</keyword>
<dbReference type="Pfam" id="PF00072">
    <property type="entry name" value="Response_reg"/>
    <property type="match status" value="1"/>
</dbReference>
<evidence type="ECO:0000256" key="1">
    <source>
        <dbReference type="ARBA" id="ARBA00000085"/>
    </source>
</evidence>
<reference evidence="13" key="1">
    <citation type="journal article" date="2019" name="Int. J. Syst. Evol. Microbiol.">
        <title>The Global Catalogue of Microorganisms (GCM) 10K type strain sequencing project: providing services to taxonomists for standard genome sequencing and annotation.</title>
        <authorList>
            <consortium name="The Broad Institute Genomics Platform"/>
            <consortium name="The Broad Institute Genome Sequencing Center for Infectious Disease"/>
            <person name="Wu L."/>
            <person name="Ma J."/>
        </authorList>
    </citation>
    <scope>NUCLEOTIDE SEQUENCE [LARGE SCALE GENOMIC DNA]</scope>
    <source>
        <strain evidence="13">CGMCC 1.18578</strain>
    </source>
</reference>
<dbReference type="Gene3D" id="3.40.50.2300">
    <property type="match status" value="1"/>
</dbReference>
<evidence type="ECO:0000313" key="12">
    <source>
        <dbReference type="EMBL" id="MFC5528193.1"/>
    </source>
</evidence>
<dbReference type="CDD" id="cd17546">
    <property type="entry name" value="REC_hyHK_CKI1_RcsC-like"/>
    <property type="match status" value="1"/>
</dbReference>
<proteinExistence type="predicted"/>
<dbReference type="InterPro" id="IPR003594">
    <property type="entry name" value="HATPase_dom"/>
</dbReference>
<evidence type="ECO:0000256" key="3">
    <source>
        <dbReference type="ARBA" id="ARBA00022553"/>
    </source>
</evidence>
<evidence type="ECO:0000256" key="7">
    <source>
        <dbReference type="ARBA" id="ARBA00022840"/>
    </source>
</evidence>
<keyword evidence="5" id="KW-0547">Nucleotide-binding</keyword>
<feature type="domain" description="Histidine kinase" evidence="10">
    <location>
        <begin position="1"/>
        <end position="109"/>
    </location>
</feature>
<keyword evidence="7 12" id="KW-0067">ATP-binding</keyword>
<dbReference type="Pfam" id="PF02518">
    <property type="entry name" value="HATPase_c"/>
    <property type="match status" value="1"/>
</dbReference>
<dbReference type="PROSITE" id="PS50109">
    <property type="entry name" value="HIS_KIN"/>
    <property type="match status" value="1"/>
</dbReference>
<dbReference type="SMART" id="SM00448">
    <property type="entry name" value="REC"/>
    <property type="match status" value="1"/>
</dbReference>
<organism evidence="12 13">
    <name type="scientific">Cohnella yongneupensis</name>
    <dbReference type="NCBI Taxonomy" id="425006"/>
    <lineage>
        <taxon>Bacteria</taxon>
        <taxon>Bacillati</taxon>
        <taxon>Bacillota</taxon>
        <taxon>Bacilli</taxon>
        <taxon>Bacillales</taxon>
        <taxon>Paenibacillaceae</taxon>
        <taxon>Cohnella</taxon>
    </lineage>
</organism>
<dbReference type="EC" id="2.7.13.3" evidence="2"/>
<dbReference type="PRINTS" id="PR00344">
    <property type="entry name" value="BCTRLSENSOR"/>
</dbReference>
<feature type="modified residue" description="4-aspartylphosphate" evidence="9">
    <location>
        <position position="193"/>
    </location>
</feature>
<dbReference type="InterPro" id="IPR001789">
    <property type="entry name" value="Sig_transdc_resp-reg_receiver"/>
</dbReference>
<dbReference type="PANTHER" id="PTHR45339">
    <property type="entry name" value="HYBRID SIGNAL TRANSDUCTION HISTIDINE KINASE J"/>
    <property type="match status" value="1"/>
</dbReference>
<dbReference type="SMART" id="SM00387">
    <property type="entry name" value="HATPase_c"/>
    <property type="match status" value="1"/>
</dbReference>
<evidence type="ECO:0000259" key="10">
    <source>
        <dbReference type="PROSITE" id="PS50109"/>
    </source>
</evidence>
<dbReference type="RefSeq" id="WP_378110014.1">
    <property type="nucleotide sequence ID" value="NZ_JBHSNC010000006.1"/>
</dbReference>
<dbReference type="InterPro" id="IPR004358">
    <property type="entry name" value="Sig_transdc_His_kin-like_C"/>
</dbReference>
<dbReference type="EMBL" id="JBHSNC010000006">
    <property type="protein sequence ID" value="MFC5528193.1"/>
    <property type="molecule type" value="Genomic_DNA"/>
</dbReference>
<sequence length="262" mass="28375">MLLNLANNALKFTEAGEVRIAVTAASRTDKAASLLFEVSDTGIGMTEAQRSRLFQPFSQADYSTTRKFGGTGLGLAISQSLVELMGGEIEAVSESGHGSTFSFTLAFEHSTLTALDSNEAAATAERTDSEESQNNKVDAFDGFRLLLVEDNEINQIVAHEILQSSGMWVDIAENGQIALDKVRLNRYDAILMDLQMPVMDGFEATKQIRGLPGGDRIPIIAMTADAMDGVKKEVLAAGMQTYVAKPFEPSQLFRILSSLRDV</sequence>
<dbReference type="Proteomes" id="UP001596108">
    <property type="component" value="Unassembled WGS sequence"/>
</dbReference>
<accession>A0ABW0QTN2</accession>
<dbReference type="InterPro" id="IPR005467">
    <property type="entry name" value="His_kinase_dom"/>
</dbReference>
<comment type="catalytic activity">
    <reaction evidence="1">
        <text>ATP + protein L-histidine = ADP + protein N-phospho-L-histidine.</text>
        <dbReference type="EC" id="2.7.13.3"/>
    </reaction>
</comment>
<evidence type="ECO:0000256" key="9">
    <source>
        <dbReference type="PROSITE-ProRule" id="PRU00169"/>
    </source>
</evidence>
<dbReference type="InterPro" id="IPR011006">
    <property type="entry name" value="CheY-like_superfamily"/>
</dbReference>
<dbReference type="PROSITE" id="PS50110">
    <property type="entry name" value="RESPONSE_REGULATORY"/>
    <property type="match status" value="1"/>
</dbReference>
<dbReference type="CDD" id="cd16922">
    <property type="entry name" value="HATPase_EvgS-ArcB-TorS-like"/>
    <property type="match status" value="1"/>
</dbReference>
<dbReference type="InterPro" id="IPR036890">
    <property type="entry name" value="HATPase_C_sf"/>
</dbReference>
<evidence type="ECO:0000259" key="11">
    <source>
        <dbReference type="PROSITE" id="PS50110"/>
    </source>
</evidence>
<keyword evidence="6" id="KW-0418">Kinase</keyword>
<evidence type="ECO:0000256" key="4">
    <source>
        <dbReference type="ARBA" id="ARBA00022679"/>
    </source>
</evidence>
<dbReference type="PANTHER" id="PTHR45339:SF1">
    <property type="entry name" value="HYBRID SIGNAL TRANSDUCTION HISTIDINE KINASE J"/>
    <property type="match status" value="1"/>
</dbReference>
<keyword evidence="13" id="KW-1185">Reference proteome</keyword>
<evidence type="ECO:0000256" key="5">
    <source>
        <dbReference type="ARBA" id="ARBA00022741"/>
    </source>
</evidence>
<protein>
    <recommendedName>
        <fullName evidence="2">histidine kinase</fullName>
        <ecNumber evidence="2">2.7.13.3</ecNumber>
    </recommendedName>
</protein>
<keyword evidence="4" id="KW-0808">Transferase</keyword>
<name>A0ABW0QTN2_9BACL</name>
<comment type="caution">
    <text evidence="12">The sequence shown here is derived from an EMBL/GenBank/DDBJ whole genome shotgun (WGS) entry which is preliminary data.</text>
</comment>
<keyword evidence="8" id="KW-0902">Two-component regulatory system</keyword>
<evidence type="ECO:0000313" key="13">
    <source>
        <dbReference type="Proteomes" id="UP001596108"/>
    </source>
</evidence>
<gene>
    <name evidence="12" type="ORF">ACFPQ4_01810</name>
</gene>
<dbReference type="SUPFAM" id="SSF52172">
    <property type="entry name" value="CheY-like"/>
    <property type="match status" value="1"/>
</dbReference>
<evidence type="ECO:0000256" key="8">
    <source>
        <dbReference type="ARBA" id="ARBA00023012"/>
    </source>
</evidence>
<feature type="domain" description="Response regulatory" evidence="11">
    <location>
        <begin position="144"/>
        <end position="260"/>
    </location>
</feature>
<evidence type="ECO:0000256" key="6">
    <source>
        <dbReference type="ARBA" id="ARBA00022777"/>
    </source>
</evidence>
<dbReference type="GO" id="GO:0005524">
    <property type="term" value="F:ATP binding"/>
    <property type="evidence" value="ECO:0007669"/>
    <property type="project" value="UniProtKB-KW"/>
</dbReference>
<dbReference type="Gene3D" id="3.30.565.10">
    <property type="entry name" value="Histidine kinase-like ATPase, C-terminal domain"/>
    <property type="match status" value="1"/>
</dbReference>
<evidence type="ECO:0000256" key="2">
    <source>
        <dbReference type="ARBA" id="ARBA00012438"/>
    </source>
</evidence>
<dbReference type="SUPFAM" id="SSF55874">
    <property type="entry name" value="ATPase domain of HSP90 chaperone/DNA topoisomerase II/histidine kinase"/>
    <property type="match status" value="1"/>
</dbReference>